<dbReference type="SUPFAM" id="SSF50998">
    <property type="entry name" value="Quinoprotein alcohol dehydrogenase-like"/>
    <property type="match status" value="2"/>
</dbReference>
<feature type="domain" description="Copper amine oxidase-like N-terminal" evidence="1">
    <location>
        <begin position="392"/>
        <end position="497"/>
    </location>
</feature>
<dbReference type="SMART" id="SM00564">
    <property type="entry name" value="PQQ"/>
    <property type="match status" value="6"/>
</dbReference>
<accession>A0A4Q0VYC1</accession>
<dbReference type="Gene3D" id="2.40.128.630">
    <property type="match status" value="1"/>
</dbReference>
<gene>
    <name evidence="3" type="ORF">DS745_03540</name>
</gene>
<dbReference type="InterPro" id="IPR012854">
    <property type="entry name" value="Cu_amine_oxidase-like_N"/>
</dbReference>
<dbReference type="EMBL" id="QOUX01000001">
    <property type="protein sequence ID" value="RXJ04470.1"/>
    <property type="molecule type" value="Genomic_DNA"/>
</dbReference>
<dbReference type="Gene3D" id="3.30.457.10">
    <property type="entry name" value="Copper amine oxidase-like, N-terminal domain"/>
    <property type="match status" value="1"/>
</dbReference>
<dbReference type="InterPro" id="IPR036582">
    <property type="entry name" value="Mao_N_sf"/>
</dbReference>
<keyword evidence="4" id="KW-1185">Reference proteome</keyword>
<dbReference type="InterPro" id="IPR015943">
    <property type="entry name" value="WD40/YVTN_repeat-like_dom_sf"/>
</dbReference>
<dbReference type="PANTHER" id="PTHR34512">
    <property type="entry name" value="CELL SURFACE PROTEIN"/>
    <property type="match status" value="1"/>
</dbReference>
<proteinExistence type="predicted"/>
<feature type="domain" description="Pyrrolo-quinoline quinone repeat" evidence="2">
    <location>
        <begin position="182"/>
        <end position="374"/>
    </location>
</feature>
<evidence type="ECO:0000259" key="2">
    <source>
        <dbReference type="Pfam" id="PF13360"/>
    </source>
</evidence>
<evidence type="ECO:0000259" key="1">
    <source>
        <dbReference type="Pfam" id="PF07833"/>
    </source>
</evidence>
<comment type="caution">
    <text evidence="3">The sequence shown here is derived from an EMBL/GenBank/DDBJ whole genome shotgun (WGS) entry which is preliminary data.</text>
</comment>
<dbReference type="SUPFAM" id="SSF55383">
    <property type="entry name" value="Copper amine oxidase, domain N"/>
    <property type="match status" value="2"/>
</dbReference>
<dbReference type="Pfam" id="PF13360">
    <property type="entry name" value="PQQ_2"/>
    <property type="match status" value="1"/>
</dbReference>
<sequence length="632" mass="71314">MLYLLPFLIMIGIKGVKRILKSIIKLRYYTLFMTIFFFSSINVGYTINWHQANGNETQTRFSHEHILPPLVPKWTNRESSNQFPVIDGHTIYVTSTNPLKLQAIELTSGKVKWEYTLGGSKQLPPLARDGIIYVGNATHYMAIQDLNTHPKVLWSVPLVTGTVPSTVFRDTIYVSTGIGNYTAIDRRTGARKWGNFEPKSSHPVAIGEGRLYGASDSDVFAYVDNGKTYTTVWTRSFWTTGKVTQPIYKNGMVYVGFNQDYYALNARTGNVVWRTRLPGNITEASAIGKNFLFLNIANKTVIAIHPSNGNIVWRTPLDILGAPLVVNDTVYLASNKGLYGLSTQNGTQTFTWHRSAHHSRYALAAAKDFIIYTRQDHMIGFLPHNKNIRVMIDGKEQTFNRIPKIVSGRTLVPMRALFEAFDANVSWNGATRTVTAKTEDTTVELTIDKTEAYVNGKLIILDVPATIIDSTTYVPIRFISESLEKTVTWDGKERIVDISSVKEYPSQKLIVNGTVVRDDIKVTNYHGTPTIHADPIFQYLGGGVQYHLGIGQIIATVPNNSIVFDYSKRELVPNLYTTTVDGKDIFIKYLHVVNNQIPGKEEFHLDLTFFQDAFNWTVQWDREQGIVNIKYN</sequence>
<name>A0A4Q0VYC1_9BACI</name>
<dbReference type="InterPro" id="IPR011047">
    <property type="entry name" value="Quinoprotein_ADH-like_sf"/>
</dbReference>
<dbReference type="InterPro" id="IPR018391">
    <property type="entry name" value="PQQ_b-propeller_rpt"/>
</dbReference>
<dbReference type="OrthoDB" id="2503396at2"/>
<dbReference type="PANTHER" id="PTHR34512:SF30">
    <property type="entry name" value="OUTER MEMBRANE PROTEIN ASSEMBLY FACTOR BAMB"/>
    <property type="match status" value="1"/>
</dbReference>
<reference evidence="3 4" key="1">
    <citation type="journal article" date="2019" name="Int. J. Syst. Evol. Microbiol.">
        <title>Anaerobacillus alkaliphilus sp. nov., a novel alkaliphilic and moderately halophilic bacterium.</title>
        <authorList>
            <person name="Borsodi A.K."/>
            <person name="Aszalos J.M."/>
            <person name="Bihari P."/>
            <person name="Nagy I."/>
            <person name="Schumann P."/>
            <person name="Sproer C."/>
            <person name="Kovacs A.L."/>
            <person name="Boka K."/>
            <person name="Dobosy P."/>
            <person name="Ovari M."/>
            <person name="Szili-Kovacs T."/>
            <person name="Toth E."/>
        </authorList>
    </citation>
    <scope>NUCLEOTIDE SEQUENCE [LARGE SCALE GENOMIC DNA]</scope>
    <source>
        <strain evidence="3 4">B16-10</strain>
    </source>
</reference>
<organism evidence="3 4">
    <name type="scientific">Anaerobacillus alkaliphilus</name>
    <dbReference type="NCBI Taxonomy" id="1548597"/>
    <lineage>
        <taxon>Bacteria</taxon>
        <taxon>Bacillati</taxon>
        <taxon>Bacillota</taxon>
        <taxon>Bacilli</taxon>
        <taxon>Bacillales</taxon>
        <taxon>Bacillaceae</taxon>
        <taxon>Anaerobacillus</taxon>
    </lineage>
</organism>
<protein>
    <submittedName>
        <fullName evidence="3">Uncharacterized protein</fullName>
    </submittedName>
</protein>
<dbReference type="AlphaFoldDB" id="A0A4Q0VYC1"/>
<dbReference type="InterPro" id="IPR002372">
    <property type="entry name" value="PQQ_rpt_dom"/>
</dbReference>
<dbReference type="Pfam" id="PF07833">
    <property type="entry name" value="Cu_amine_oxidN1"/>
    <property type="match status" value="1"/>
</dbReference>
<evidence type="ECO:0000313" key="4">
    <source>
        <dbReference type="Proteomes" id="UP000290649"/>
    </source>
</evidence>
<evidence type="ECO:0000313" key="3">
    <source>
        <dbReference type="EMBL" id="RXJ04470.1"/>
    </source>
</evidence>
<dbReference type="Proteomes" id="UP000290649">
    <property type="component" value="Unassembled WGS sequence"/>
</dbReference>
<dbReference type="Gene3D" id="2.130.10.10">
    <property type="entry name" value="YVTN repeat-like/Quinoprotein amine dehydrogenase"/>
    <property type="match status" value="1"/>
</dbReference>